<dbReference type="eggNOG" id="COG0346">
    <property type="taxonomic scope" value="Bacteria"/>
</dbReference>
<evidence type="ECO:0000313" key="4">
    <source>
        <dbReference type="EMBL" id="EEK16138.1"/>
    </source>
</evidence>
<dbReference type="GO" id="GO:0046491">
    <property type="term" value="P:L-methylmalonyl-CoA metabolic process"/>
    <property type="evidence" value="ECO:0007669"/>
    <property type="project" value="TreeGrafter"/>
</dbReference>
<name>C2MDY2_9PORP</name>
<dbReference type="FunFam" id="3.10.180.10:FF:000006">
    <property type="entry name" value="Methylmalonyl-CoA epimerase"/>
    <property type="match status" value="1"/>
</dbReference>
<dbReference type="Gene3D" id="3.10.180.10">
    <property type="entry name" value="2,3-Dihydroxybiphenyl 1,2-Dioxygenase, domain 1"/>
    <property type="match status" value="1"/>
</dbReference>
<evidence type="ECO:0000256" key="1">
    <source>
        <dbReference type="ARBA" id="ARBA00009308"/>
    </source>
</evidence>
<reference evidence="4 5" key="1">
    <citation type="submission" date="2009-04" db="EMBL/GenBank/DDBJ databases">
        <authorList>
            <person name="Sebastian Y."/>
            <person name="Madupu R."/>
            <person name="Durkin A.S."/>
            <person name="Torralba M."/>
            <person name="Methe B."/>
            <person name="Sutton G.G."/>
            <person name="Strausberg R.L."/>
            <person name="Nelson K.E."/>
        </authorList>
    </citation>
    <scope>NUCLEOTIDE SEQUENCE [LARGE SCALE GENOMIC DNA]</scope>
    <source>
        <strain evidence="4 5">60-3</strain>
    </source>
</reference>
<dbReference type="EC" id="5.1.99.1" evidence="4"/>
<sequence>MNLSHIEHLGIAVKSIEEALPFFEGVLGLTCYNIEEVADQKVRTAFLKIGEVKLELLEPTSDESPIAKFIEKRGEGIHHLALSSDDVAPALEELKGKGIRLIDEKPRKGAEGLNIAFVHPKSAHGILLEICDCKDVAK</sequence>
<keyword evidence="5" id="KW-1185">Reference proteome</keyword>
<evidence type="ECO:0000259" key="3">
    <source>
        <dbReference type="PROSITE" id="PS51819"/>
    </source>
</evidence>
<dbReference type="CDD" id="cd07249">
    <property type="entry name" value="MMCE"/>
    <property type="match status" value="1"/>
</dbReference>
<keyword evidence="2" id="KW-0479">Metal-binding</keyword>
<comment type="similarity">
    <text evidence="1">Belongs to the methylmalonyl-CoA epimerase family.</text>
</comment>
<dbReference type="AlphaFoldDB" id="C2MDY2"/>
<dbReference type="InterPro" id="IPR051785">
    <property type="entry name" value="MMCE/EMCE_epimerase"/>
</dbReference>
<protein>
    <submittedName>
        <fullName evidence="4">Methylmalonyl-CoA epimerase</fullName>
        <ecNumber evidence="4">5.1.99.1</ecNumber>
    </submittedName>
</protein>
<dbReference type="GO" id="GO:0046872">
    <property type="term" value="F:metal ion binding"/>
    <property type="evidence" value="ECO:0007669"/>
    <property type="project" value="UniProtKB-KW"/>
</dbReference>
<dbReference type="GO" id="GO:0004493">
    <property type="term" value="F:methylmalonyl-CoA epimerase activity"/>
    <property type="evidence" value="ECO:0007669"/>
    <property type="project" value="UniProtKB-EC"/>
</dbReference>
<dbReference type="EMBL" id="ACLR01000214">
    <property type="protein sequence ID" value="EEK16138.1"/>
    <property type="molecule type" value="Genomic_DNA"/>
</dbReference>
<dbReference type="PANTHER" id="PTHR43048">
    <property type="entry name" value="METHYLMALONYL-COA EPIMERASE"/>
    <property type="match status" value="1"/>
</dbReference>
<dbReference type="SUPFAM" id="SSF54593">
    <property type="entry name" value="Glyoxalase/Bleomycin resistance protein/Dihydroxybiphenyl dioxygenase"/>
    <property type="match status" value="1"/>
</dbReference>
<dbReference type="Pfam" id="PF13669">
    <property type="entry name" value="Glyoxalase_4"/>
    <property type="match status" value="1"/>
</dbReference>
<evidence type="ECO:0000256" key="2">
    <source>
        <dbReference type="ARBA" id="ARBA00022723"/>
    </source>
</evidence>
<accession>C2MDY2</accession>
<organism evidence="4 5">
    <name type="scientific">Porphyromonas uenonis 60-3</name>
    <dbReference type="NCBI Taxonomy" id="596327"/>
    <lineage>
        <taxon>Bacteria</taxon>
        <taxon>Pseudomonadati</taxon>
        <taxon>Bacteroidota</taxon>
        <taxon>Bacteroidia</taxon>
        <taxon>Bacteroidales</taxon>
        <taxon>Porphyromonadaceae</taxon>
        <taxon>Porphyromonas</taxon>
    </lineage>
</organism>
<gene>
    <name evidence="4" type="primary">mce</name>
    <name evidence="4" type="ORF">PORUE0001_1414</name>
</gene>
<feature type="domain" description="VOC" evidence="3">
    <location>
        <begin position="5"/>
        <end position="133"/>
    </location>
</feature>
<dbReference type="OrthoDB" id="9788468at2"/>
<keyword evidence="4" id="KW-0413">Isomerase</keyword>
<dbReference type="InterPro" id="IPR017515">
    <property type="entry name" value="MeMalonyl-CoA_epimerase"/>
</dbReference>
<comment type="caution">
    <text evidence="4">The sequence shown here is derived from an EMBL/GenBank/DDBJ whole genome shotgun (WGS) entry which is preliminary data.</text>
</comment>
<dbReference type="NCBIfam" id="TIGR03081">
    <property type="entry name" value="metmalonyl_epim"/>
    <property type="match status" value="1"/>
</dbReference>
<dbReference type="InterPro" id="IPR037523">
    <property type="entry name" value="VOC_core"/>
</dbReference>
<dbReference type="RefSeq" id="WP_007366055.1">
    <property type="nucleotide sequence ID" value="NZ_ACLR01000214.1"/>
</dbReference>
<dbReference type="PANTHER" id="PTHR43048:SF3">
    <property type="entry name" value="METHYLMALONYL-COA EPIMERASE, MITOCHONDRIAL"/>
    <property type="match status" value="1"/>
</dbReference>
<proteinExistence type="inferred from homology"/>
<dbReference type="STRING" id="596327.PORUE0001_1414"/>
<dbReference type="InterPro" id="IPR029068">
    <property type="entry name" value="Glyas_Bleomycin-R_OHBP_Dase"/>
</dbReference>
<dbReference type="PROSITE" id="PS51819">
    <property type="entry name" value="VOC"/>
    <property type="match status" value="1"/>
</dbReference>
<dbReference type="Proteomes" id="UP000003303">
    <property type="component" value="Unassembled WGS sequence"/>
</dbReference>
<evidence type="ECO:0000313" key="5">
    <source>
        <dbReference type="Proteomes" id="UP000003303"/>
    </source>
</evidence>